<protein>
    <submittedName>
        <fullName evidence="2">Putative Exocyst complex component 6B-like 2</fullName>
    </submittedName>
</protein>
<reference evidence="2" key="1">
    <citation type="journal article" date="2021" name="Sci. Adv.">
        <title>The American lobster genome reveals insights on longevity, neural, and immune adaptations.</title>
        <authorList>
            <person name="Polinski J.M."/>
            <person name="Zimin A.V."/>
            <person name="Clark K.F."/>
            <person name="Kohn A.B."/>
            <person name="Sadowski N."/>
            <person name="Timp W."/>
            <person name="Ptitsyn A."/>
            <person name="Khanna P."/>
            <person name="Romanova D.Y."/>
            <person name="Williams P."/>
            <person name="Greenwood S.J."/>
            <person name="Moroz L.L."/>
            <person name="Walt D.R."/>
            <person name="Bodnar A.G."/>
        </authorList>
    </citation>
    <scope>NUCLEOTIDE SEQUENCE</scope>
    <source>
        <strain evidence="2">GMGI-L3</strain>
    </source>
</reference>
<evidence type="ECO:0000313" key="3">
    <source>
        <dbReference type="Proteomes" id="UP000747542"/>
    </source>
</evidence>
<proteinExistence type="predicted"/>
<feature type="region of interest" description="Disordered" evidence="1">
    <location>
        <begin position="1"/>
        <end position="28"/>
    </location>
</feature>
<evidence type="ECO:0000256" key="1">
    <source>
        <dbReference type="SAM" id="MobiDB-lite"/>
    </source>
</evidence>
<gene>
    <name evidence="2" type="primary">Exoc6b-L2</name>
    <name evidence="2" type="ORF">Hamer_G020793</name>
</gene>
<keyword evidence="3" id="KW-1185">Reference proteome</keyword>
<name>A0A8J5N9W1_HOMAM</name>
<organism evidence="2 3">
    <name type="scientific">Homarus americanus</name>
    <name type="common">American lobster</name>
    <dbReference type="NCBI Taxonomy" id="6706"/>
    <lineage>
        <taxon>Eukaryota</taxon>
        <taxon>Metazoa</taxon>
        <taxon>Ecdysozoa</taxon>
        <taxon>Arthropoda</taxon>
        <taxon>Crustacea</taxon>
        <taxon>Multicrustacea</taxon>
        <taxon>Malacostraca</taxon>
        <taxon>Eumalacostraca</taxon>
        <taxon>Eucarida</taxon>
        <taxon>Decapoda</taxon>
        <taxon>Pleocyemata</taxon>
        <taxon>Astacidea</taxon>
        <taxon>Nephropoidea</taxon>
        <taxon>Nephropidae</taxon>
        <taxon>Homarus</taxon>
    </lineage>
</organism>
<comment type="caution">
    <text evidence="2">The sequence shown here is derived from an EMBL/GenBank/DDBJ whole genome shotgun (WGS) entry which is preliminary data.</text>
</comment>
<dbReference type="Proteomes" id="UP000747542">
    <property type="component" value="Unassembled WGS sequence"/>
</dbReference>
<accession>A0A8J5N9W1</accession>
<sequence length="86" mass="10015">MEVTVQEDTARTSDSSNKGPETGEEDPVALRHELLLREIEAIDEYWGPTFRHWYIQCDTSFSPGHQRLAPDHYFLTPPFLQEIRLV</sequence>
<evidence type="ECO:0000313" key="2">
    <source>
        <dbReference type="EMBL" id="KAG7175722.1"/>
    </source>
</evidence>
<dbReference type="AlphaFoldDB" id="A0A8J5N9W1"/>
<dbReference type="EMBL" id="JAHLQT010004696">
    <property type="protein sequence ID" value="KAG7175722.1"/>
    <property type="molecule type" value="Genomic_DNA"/>
</dbReference>